<feature type="domain" description="Response regulatory" evidence="8">
    <location>
        <begin position="583"/>
        <end position="698"/>
    </location>
</feature>
<gene>
    <name evidence="10" type="ORF">CAL20_10960</name>
</gene>
<dbReference type="InterPro" id="IPR001789">
    <property type="entry name" value="Sig_transdc_resp-reg_receiver"/>
</dbReference>
<dbReference type="NCBIfam" id="TIGR00229">
    <property type="entry name" value="sensory_box"/>
    <property type="match status" value="1"/>
</dbReference>
<dbReference type="SMART" id="SM00091">
    <property type="entry name" value="PAS"/>
    <property type="match status" value="1"/>
</dbReference>
<dbReference type="SUPFAM" id="SSF47384">
    <property type="entry name" value="Homodimeric domain of signal transducing histidine kinase"/>
    <property type="match status" value="1"/>
</dbReference>
<dbReference type="SUPFAM" id="SSF55785">
    <property type="entry name" value="PYP-like sensor domain (PAS domain)"/>
    <property type="match status" value="1"/>
</dbReference>
<dbReference type="PROSITE" id="PS50109">
    <property type="entry name" value="HIS_KIN"/>
    <property type="match status" value="1"/>
</dbReference>
<evidence type="ECO:0000259" key="9">
    <source>
        <dbReference type="PROSITE" id="PS50112"/>
    </source>
</evidence>
<dbReference type="InterPro" id="IPR003018">
    <property type="entry name" value="GAF"/>
</dbReference>
<dbReference type="Gene3D" id="3.30.450.40">
    <property type="match status" value="1"/>
</dbReference>
<dbReference type="InterPro" id="IPR003661">
    <property type="entry name" value="HisK_dim/P_dom"/>
</dbReference>
<evidence type="ECO:0000259" key="7">
    <source>
        <dbReference type="PROSITE" id="PS50109"/>
    </source>
</evidence>
<dbReference type="InterPro" id="IPR004358">
    <property type="entry name" value="Sig_transdc_His_kin-like_C"/>
</dbReference>
<keyword evidence="3 6" id="KW-0597">Phosphoprotein</keyword>
<dbReference type="SUPFAM" id="SSF55874">
    <property type="entry name" value="ATPase domain of HSP90 chaperone/DNA topoisomerase II/histidine kinase"/>
    <property type="match status" value="1"/>
</dbReference>
<comment type="caution">
    <text evidence="10">The sequence shown here is derived from an EMBL/GenBank/DDBJ whole genome shotgun (WGS) entry which is preliminary data.</text>
</comment>
<dbReference type="PRINTS" id="PR00344">
    <property type="entry name" value="BCTRLSENSOR"/>
</dbReference>
<dbReference type="SUPFAM" id="SSF55781">
    <property type="entry name" value="GAF domain-like"/>
    <property type="match status" value="1"/>
</dbReference>
<feature type="domain" description="PAS" evidence="9">
    <location>
        <begin position="208"/>
        <end position="263"/>
    </location>
</feature>
<dbReference type="InterPro" id="IPR013655">
    <property type="entry name" value="PAS_fold_3"/>
</dbReference>
<reference evidence="10 11" key="1">
    <citation type="submission" date="2017-05" db="EMBL/GenBank/DDBJ databases">
        <title>Complete and WGS of Bordetella genogroups.</title>
        <authorList>
            <person name="Spilker T."/>
            <person name="LiPuma J."/>
        </authorList>
    </citation>
    <scope>NUCLEOTIDE SEQUENCE [LARGE SCALE GENOMIC DNA]</scope>
    <source>
        <strain evidence="10 11">AU9919</strain>
    </source>
</reference>
<dbReference type="SMART" id="SM00448">
    <property type="entry name" value="REC"/>
    <property type="match status" value="1"/>
</dbReference>
<comment type="catalytic activity">
    <reaction evidence="1">
        <text>ATP + protein L-histidine = ADP + protein N-phospho-L-histidine.</text>
        <dbReference type="EC" id="2.7.13.3"/>
    </reaction>
</comment>
<dbReference type="GO" id="GO:0000155">
    <property type="term" value="F:phosphorelay sensor kinase activity"/>
    <property type="evidence" value="ECO:0007669"/>
    <property type="project" value="InterPro"/>
</dbReference>
<dbReference type="InterPro" id="IPR036097">
    <property type="entry name" value="HisK_dim/P_sf"/>
</dbReference>
<dbReference type="Gene3D" id="1.10.287.130">
    <property type="match status" value="1"/>
</dbReference>
<evidence type="ECO:0000256" key="1">
    <source>
        <dbReference type="ARBA" id="ARBA00000085"/>
    </source>
</evidence>
<keyword evidence="5" id="KW-0418">Kinase</keyword>
<dbReference type="Proteomes" id="UP000216885">
    <property type="component" value="Unassembled WGS sequence"/>
</dbReference>
<keyword evidence="11" id="KW-1185">Reference proteome</keyword>
<dbReference type="Gene3D" id="3.40.50.2300">
    <property type="match status" value="1"/>
</dbReference>
<evidence type="ECO:0000313" key="11">
    <source>
        <dbReference type="Proteomes" id="UP000216885"/>
    </source>
</evidence>
<name>A0A261U414_9BORD</name>
<evidence type="ECO:0000256" key="4">
    <source>
        <dbReference type="ARBA" id="ARBA00022679"/>
    </source>
</evidence>
<organism evidence="10 11">
    <name type="scientific">Bordetella genomosp. 4</name>
    <dbReference type="NCBI Taxonomy" id="463044"/>
    <lineage>
        <taxon>Bacteria</taxon>
        <taxon>Pseudomonadati</taxon>
        <taxon>Pseudomonadota</taxon>
        <taxon>Betaproteobacteria</taxon>
        <taxon>Burkholderiales</taxon>
        <taxon>Alcaligenaceae</taxon>
        <taxon>Bordetella</taxon>
    </lineage>
</organism>
<dbReference type="Pfam" id="PF13185">
    <property type="entry name" value="GAF_2"/>
    <property type="match status" value="1"/>
</dbReference>
<dbReference type="Gene3D" id="3.30.565.10">
    <property type="entry name" value="Histidine kinase-like ATPase, C-terminal domain"/>
    <property type="match status" value="1"/>
</dbReference>
<protein>
    <recommendedName>
        <fullName evidence="2">histidine kinase</fullName>
        <ecNumber evidence="2">2.7.13.3</ecNumber>
    </recommendedName>
</protein>
<evidence type="ECO:0000313" key="10">
    <source>
        <dbReference type="EMBL" id="OZI55970.1"/>
    </source>
</evidence>
<dbReference type="InterPro" id="IPR036890">
    <property type="entry name" value="HATPase_C_sf"/>
</dbReference>
<dbReference type="InterPro" id="IPR005467">
    <property type="entry name" value="His_kinase_dom"/>
</dbReference>
<accession>A0A261U414</accession>
<dbReference type="InterPro" id="IPR035965">
    <property type="entry name" value="PAS-like_dom_sf"/>
</dbReference>
<dbReference type="PANTHER" id="PTHR43065:SF42">
    <property type="entry name" value="TWO-COMPONENT SENSOR PPRA"/>
    <property type="match status" value="1"/>
</dbReference>
<proteinExistence type="predicted"/>
<dbReference type="CDD" id="cd00130">
    <property type="entry name" value="PAS"/>
    <property type="match status" value="1"/>
</dbReference>
<feature type="modified residue" description="4-aspartylphosphate" evidence="6">
    <location>
        <position position="633"/>
    </location>
</feature>
<evidence type="ECO:0000256" key="6">
    <source>
        <dbReference type="PROSITE-ProRule" id="PRU00169"/>
    </source>
</evidence>
<dbReference type="SUPFAM" id="SSF52172">
    <property type="entry name" value="CheY-like"/>
    <property type="match status" value="1"/>
</dbReference>
<evidence type="ECO:0000259" key="8">
    <source>
        <dbReference type="PROSITE" id="PS50110"/>
    </source>
</evidence>
<dbReference type="EMBL" id="NEVQ01000013">
    <property type="protein sequence ID" value="OZI55970.1"/>
    <property type="molecule type" value="Genomic_DNA"/>
</dbReference>
<dbReference type="Pfam" id="PF08447">
    <property type="entry name" value="PAS_3"/>
    <property type="match status" value="1"/>
</dbReference>
<dbReference type="RefSeq" id="WP_094837862.1">
    <property type="nucleotide sequence ID" value="NZ_NEVQ01000013.1"/>
</dbReference>
<dbReference type="SMART" id="SM00065">
    <property type="entry name" value="GAF"/>
    <property type="match status" value="1"/>
</dbReference>
<dbReference type="Pfam" id="PF00512">
    <property type="entry name" value="HisKA"/>
    <property type="match status" value="1"/>
</dbReference>
<dbReference type="EC" id="2.7.13.3" evidence="2"/>
<sequence>MLSNKNRVRNPWTDTLARLEDERVMLQRIAAGVPLADVLLYVLHAVEAQSGVALRTAIAFVDESGKHLVHGAAPSFSESYRQAVNGVPIGPHMASWGAAAYFGTAVYANDVMIDPNWSDWREFAMEQGIRACWSTPIKGTDGQLLGVFSNYYATTRLPSPQDIDAIALVTRTAALAIERSQYDRELEKRVELAIAERDRIWRLSPELLAVVNAQGRYVSVNPAVRDILGWTPEQFLAMPLADLVHPDDYAATAQVLMPTANGGHEARHLENRMKHSSGSYSWITWTISRAQGDLYMAGRDDTDLRAQAEALRQAEDALRQSQKMEAVGQLTGGIAHDFNNMLQSISGALYLIRRKLAAGNLEAAERFIDTASESTERAARLTQRLLAFARRQPIAPVPLCPVRVLQSMEDLFRRYTGEHVRLILHTDPVSWPVCCDANQLENALLNMVINARDSMPEGGELTLQATNRVLDQASLVQNAELAPGDFVEICVADTGCGMPDDIKNRAFEPFFTTKALGEGSGLGLSMIYGFAQQAGGFVSLDSIVGQGTSVRLYLPRYTGAMPPAEGKTDAVPVPVDDSLPPAVVALVEDDAAVRQMVSEALAQLRLEVLVASDGLEGRQLMDRTKHIDLLLTDVGLPGLNGRELADVARQVHPDIKVLFMTGYAQNAAAAQGFLDTGMELIVKPFKLEALLERVRRILVI</sequence>
<evidence type="ECO:0000256" key="2">
    <source>
        <dbReference type="ARBA" id="ARBA00012438"/>
    </source>
</evidence>
<dbReference type="InterPro" id="IPR000014">
    <property type="entry name" value="PAS"/>
</dbReference>
<dbReference type="AlphaFoldDB" id="A0A261U414"/>
<feature type="domain" description="Histidine kinase" evidence="7">
    <location>
        <begin position="333"/>
        <end position="558"/>
    </location>
</feature>
<evidence type="ECO:0000256" key="5">
    <source>
        <dbReference type="ARBA" id="ARBA00022777"/>
    </source>
</evidence>
<dbReference type="Gene3D" id="3.30.450.20">
    <property type="entry name" value="PAS domain"/>
    <property type="match status" value="1"/>
</dbReference>
<dbReference type="InterPro" id="IPR011006">
    <property type="entry name" value="CheY-like_superfamily"/>
</dbReference>
<keyword evidence="4" id="KW-0808">Transferase</keyword>
<dbReference type="PROSITE" id="PS50110">
    <property type="entry name" value="RESPONSE_REGULATORY"/>
    <property type="match status" value="1"/>
</dbReference>
<dbReference type="InterPro" id="IPR003594">
    <property type="entry name" value="HATPase_dom"/>
</dbReference>
<dbReference type="Pfam" id="PF02518">
    <property type="entry name" value="HATPase_c"/>
    <property type="match status" value="1"/>
</dbReference>
<dbReference type="InterPro" id="IPR029016">
    <property type="entry name" value="GAF-like_dom_sf"/>
</dbReference>
<dbReference type="SMART" id="SM00387">
    <property type="entry name" value="HATPase_c"/>
    <property type="match status" value="1"/>
</dbReference>
<dbReference type="SMART" id="SM00388">
    <property type="entry name" value="HisKA"/>
    <property type="match status" value="1"/>
</dbReference>
<dbReference type="PROSITE" id="PS50112">
    <property type="entry name" value="PAS"/>
    <property type="match status" value="1"/>
</dbReference>
<evidence type="ECO:0000256" key="3">
    <source>
        <dbReference type="ARBA" id="ARBA00022553"/>
    </source>
</evidence>
<dbReference type="PANTHER" id="PTHR43065">
    <property type="entry name" value="SENSOR HISTIDINE KINASE"/>
    <property type="match status" value="1"/>
</dbReference>
<dbReference type="Pfam" id="PF00072">
    <property type="entry name" value="Response_reg"/>
    <property type="match status" value="1"/>
</dbReference>